<keyword evidence="2" id="KW-0067">ATP-binding</keyword>
<feature type="compositionally biased region" description="Acidic residues" evidence="1">
    <location>
        <begin position="60"/>
        <end position="83"/>
    </location>
</feature>
<reference evidence="2" key="1">
    <citation type="submission" date="2010-09" db="EMBL/GenBank/DDBJ databases">
        <authorList>
            <person name="Daugherty S.C."/>
            <person name="Kilian M."/>
            <person name="Tettelin H."/>
        </authorList>
    </citation>
    <scope>NUCLEOTIDE SEQUENCE [LARGE SCALE GENOMIC DNA]</scope>
    <source>
        <strain evidence="2">SK1302</strain>
    </source>
</reference>
<organism evidence="2">
    <name type="scientific">Streptococcus infantis SK1302</name>
    <dbReference type="NCBI Taxonomy" id="871237"/>
    <lineage>
        <taxon>Bacteria</taxon>
        <taxon>Bacillati</taxon>
        <taxon>Bacillota</taxon>
        <taxon>Bacilli</taxon>
        <taxon>Lactobacillales</taxon>
        <taxon>Streptococcaceae</taxon>
        <taxon>Streptococcus</taxon>
    </lineage>
</organism>
<accession>A0ABN0B4B5</accession>
<keyword evidence="2" id="KW-0547">Nucleotide-binding</keyword>
<evidence type="ECO:0000313" key="2">
    <source>
        <dbReference type="EMBL" id="EFO53946.1"/>
    </source>
</evidence>
<dbReference type="EMBL" id="AEDY01000080">
    <property type="protein sequence ID" value="EFO53946.1"/>
    <property type="molecule type" value="Genomic_DNA"/>
</dbReference>
<feature type="region of interest" description="Disordered" evidence="1">
    <location>
        <begin position="49"/>
        <end position="86"/>
    </location>
</feature>
<sequence length="396" mass="45548">MPDRFKYSEVRQEIINALRTDLMGAQSENEILNENPKNSYIIGMLASQNEERESSTAGEQEVDSDIAYGDSEDYTAGEDDDNEPIMTTSFKLPTSIGISFYIASSTKAINIDVKWGDYVQSVEKRVGKDGKEYNHASYTRQQMSSTIVVNFDSFEKNTEIRLQEDSNVIVHISRIPLKTGYSLVTAYVMNRRKNSENEVESMMFQVELKAYSENGDRVFFAENICRDVLAEDEFYFEHRPILGRGRNCAATWDDAVEGRTSWVKSDFIPEYEFPGVSAALKGFDKFFFSMRFMSNPKNKASIFERLNVLADSYGKWIQEKLISDDKMSNADFKDKIGDKVISHCSEALDRIREGIALIINDEVAFDAFCFMNRSMLLQRNIMSYSKKTWCWHRMQL</sequence>
<gene>
    <name evidence="2" type="ORF">SIN_1322</name>
</gene>
<keyword evidence="2" id="KW-0347">Helicase</keyword>
<evidence type="ECO:0000256" key="1">
    <source>
        <dbReference type="SAM" id="MobiDB-lite"/>
    </source>
</evidence>
<keyword evidence="2" id="KW-0378">Hydrolase</keyword>
<name>A0ABN0B4B5_9STRE</name>
<comment type="caution">
    <text evidence="2">The sequence shown here is derived from an EMBL/GenBank/DDBJ whole genome shotgun (WGS) entry which is preliminary data.</text>
</comment>
<protein>
    <submittedName>
        <fullName evidence="2">DNA helicase</fullName>
    </submittedName>
</protein>
<proteinExistence type="predicted"/>
<dbReference type="GO" id="GO:0004386">
    <property type="term" value="F:helicase activity"/>
    <property type="evidence" value="ECO:0007669"/>
    <property type="project" value="UniProtKB-KW"/>
</dbReference>